<evidence type="ECO:0000259" key="3">
    <source>
        <dbReference type="Pfam" id="PF18152"/>
    </source>
</evidence>
<dbReference type="GO" id="GO:0016832">
    <property type="term" value="F:aldehyde-lyase activity"/>
    <property type="evidence" value="ECO:0007669"/>
    <property type="project" value="InterPro"/>
</dbReference>
<dbReference type="AlphaFoldDB" id="U2T571"/>
<dbReference type="NCBIfam" id="TIGR01361">
    <property type="entry name" value="DAHP_synth_Bsub"/>
    <property type="match status" value="1"/>
</dbReference>
<dbReference type="PANTHER" id="PTHR43018">
    <property type="entry name" value="PHOSPHO-2-DEHYDRO-3-DEOXYHEPTONATE ALDOLASE"/>
    <property type="match status" value="1"/>
</dbReference>
<evidence type="ECO:0000256" key="1">
    <source>
        <dbReference type="ARBA" id="ARBA00022679"/>
    </source>
</evidence>
<keyword evidence="1 4" id="KW-0808">Transferase</keyword>
<dbReference type="Gene3D" id="3.30.70.1140">
    <property type="entry name" value="Phospho-2-dehydro-3-deoxyheptonate aldolase, domain 1"/>
    <property type="match status" value="1"/>
</dbReference>
<keyword evidence="5" id="KW-1185">Reference proteome</keyword>
<dbReference type="NCBIfam" id="NF006421">
    <property type="entry name" value="PRK08673.1"/>
    <property type="match status" value="1"/>
</dbReference>
<dbReference type="OrthoDB" id="9802281at2"/>
<evidence type="ECO:0000313" key="5">
    <source>
        <dbReference type="Proteomes" id="UP000016638"/>
    </source>
</evidence>
<sequence>MITIVKESATPAQLEHFVSWTQDRGFRTNVSQGENETIVGIIGDTSRIDPLLLEPMGIVEEVRCVSDPFKKANRTFHPEDTAIDCGHGVRIGGGNFHVIADPRCVEGESIHRIAEVAKAARATLLRGSPYRSSTNPYSYQGMGAAGLGLLARVGHDVGMPIMDEVMDTRDVGLFVDKGIDVMQIGTRNAQDFALLREVGRTRVPVLPKRGRSETIDELLMVTEHVMSEGNSRVMLCERGIRTFEARTRYTFDVNAIPTLHRLSHLPVIADLNHAAGSRRYAAPVAPAACAAGADGLMVEVHDNPNEARSGGATALTPEGFATTMRRVSLVRDAVTTRLEA</sequence>
<name>U2T571_9ACTN</name>
<dbReference type="InterPro" id="IPR006268">
    <property type="entry name" value="DAHP_syn_2"/>
</dbReference>
<dbReference type="EMBL" id="AWEZ01000045">
    <property type="protein sequence ID" value="ERL08194.1"/>
    <property type="molecule type" value="Genomic_DNA"/>
</dbReference>
<protein>
    <submittedName>
        <fullName evidence="4">3-deoxy-7-phosphoheptulonate synthase</fullName>
        <ecNumber evidence="4">2.5.1.54</ecNumber>
    </submittedName>
</protein>
<dbReference type="eggNOG" id="COG2876">
    <property type="taxonomic scope" value="Bacteria"/>
</dbReference>
<dbReference type="InterPro" id="IPR006218">
    <property type="entry name" value="DAHP1/KDSA"/>
</dbReference>
<feature type="domain" description="DAHP synthase ferredoxin-like" evidence="3">
    <location>
        <begin position="1"/>
        <end position="66"/>
    </location>
</feature>
<dbReference type="GO" id="GO:0003849">
    <property type="term" value="F:3-deoxy-7-phosphoheptulonate synthase activity"/>
    <property type="evidence" value="ECO:0007669"/>
    <property type="project" value="UniProtKB-EC"/>
</dbReference>
<dbReference type="GO" id="GO:0009073">
    <property type="term" value="P:aromatic amino acid family biosynthetic process"/>
    <property type="evidence" value="ECO:0007669"/>
    <property type="project" value="InterPro"/>
</dbReference>
<evidence type="ECO:0000313" key="4">
    <source>
        <dbReference type="EMBL" id="ERL08194.1"/>
    </source>
</evidence>
<dbReference type="SUPFAM" id="SSF51569">
    <property type="entry name" value="Aldolase"/>
    <property type="match status" value="1"/>
</dbReference>
<reference evidence="4 5" key="1">
    <citation type="submission" date="2013-08" db="EMBL/GenBank/DDBJ databases">
        <authorList>
            <person name="Durkin A.S."/>
            <person name="Haft D.R."/>
            <person name="McCorrison J."/>
            <person name="Torralba M."/>
            <person name="Gillis M."/>
            <person name="Haft D.H."/>
            <person name="Methe B."/>
            <person name="Sutton G."/>
            <person name="Nelson K.E."/>
        </authorList>
    </citation>
    <scope>NUCLEOTIDE SEQUENCE [LARGE SCALE GENOMIC DNA]</scope>
    <source>
        <strain evidence="4 5">F0195</strain>
    </source>
</reference>
<feature type="domain" description="DAHP synthetase I/KDSA" evidence="2">
    <location>
        <begin position="82"/>
        <end position="322"/>
    </location>
</feature>
<accession>U2T571</accession>
<dbReference type="InterPro" id="IPR052899">
    <property type="entry name" value="Class-I_DAHP_synthase"/>
</dbReference>
<evidence type="ECO:0000259" key="2">
    <source>
        <dbReference type="Pfam" id="PF00793"/>
    </source>
</evidence>
<dbReference type="Gene3D" id="3.20.20.70">
    <property type="entry name" value="Aldolase class I"/>
    <property type="match status" value="1"/>
</dbReference>
<proteinExistence type="predicted"/>
<dbReference type="Pfam" id="PF00793">
    <property type="entry name" value="DAHP_synth_1"/>
    <property type="match status" value="1"/>
</dbReference>
<comment type="caution">
    <text evidence="4">The sequence shown here is derived from an EMBL/GenBank/DDBJ whole genome shotgun (WGS) entry which is preliminary data.</text>
</comment>
<dbReference type="Pfam" id="PF18152">
    <property type="entry name" value="DAHP_snth_FXD"/>
    <property type="match status" value="1"/>
</dbReference>
<dbReference type="PANTHER" id="PTHR43018:SF2">
    <property type="entry name" value="PHOSPHO-2-DEHYDRO-3-DEOXYHEPTONATE ALDOLASE"/>
    <property type="match status" value="1"/>
</dbReference>
<dbReference type="PATRIC" id="fig|1125712.3.peg.1346"/>
<dbReference type="InterPro" id="IPR013785">
    <property type="entry name" value="Aldolase_TIM"/>
</dbReference>
<gene>
    <name evidence="4" type="primary">aroF</name>
    <name evidence="4" type="ORF">HMPREF1316_0221</name>
</gene>
<dbReference type="STRING" id="1125712.HMPREF1316_0221"/>
<dbReference type="RefSeq" id="WP_021726063.1">
    <property type="nucleotide sequence ID" value="NZ_AWEZ01000045.1"/>
</dbReference>
<dbReference type="InterPro" id="IPR041071">
    <property type="entry name" value="DAHP_snth_FXD"/>
</dbReference>
<organism evidence="4 5">
    <name type="scientific">Olsenella profusa F0195</name>
    <dbReference type="NCBI Taxonomy" id="1125712"/>
    <lineage>
        <taxon>Bacteria</taxon>
        <taxon>Bacillati</taxon>
        <taxon>Actinomycetota</taxon>
        <taxon>Coriobacteriia</taxon>
        <taxon>Coriobacteriales</taxon>
        <taxon>Atopobiaceae</taxon>
        <taxon>Olsenella</taxon>
    </lineage>
</organism>
<dbReference type="EC" id="2.5.1.54" evidence="4"/>
<dbReference type="Proteomes" id="UP000016638">
    <property type="component" value="Unassembled WGS sequence"/>
</dbReference>